<keyword evidence="2" id="KW-0732">Signal</keyword>
<evidence type="ECO:0000313" key="3">
    <source>
        <dbReference type="EMBL" id="CAG9183251.1"/>
    </source>
</evidence>
<dbReference type="InterPro" id="IPR042100">
    <property type="entry name" value="Bug_dom1"/>
</dbReference>
<dbReference type="PIRSF" id="PIRSF017082">
    <property type="entry name" value="YflP"/>
    <property type="match status" value="1"/>
</dbReference>
<comment type="similarity">
    <text evidence="1">Belongs to the UPF0065 (bug) family.</text>
</comment>
<evidence type="ECO:0000256" key="1">
    <source>
        <dbReference type="ARBA" id="ARBA00006987"/>
    </source>
</evidence>
<protein>
    <recommendedName>
        <fullName evidence="5">Tripartite tricarboxylate transporter substrate binding protein</fullName>
    </recommendedName>
</protein>
<gene>
    <name evidence="3" type="ORF">LMG32289_05326</name>
</gene>
<feature type="chain" id="PRO_5047122437" description="Tripartite tricarboxylate transporter substrate binding protein" evidence="2">
    <location>
        <begin position="50"/>
        <end position="348"/>
    </location>
</feature>
<dbReference type="Gene3D" id="3.40.190.150">
    <property type="entry name" value="Bordetella uptake gene, domain 1"/>
    <property type="match status" value="1"/>
</dbReference>
<keyword evidence="4" id="KW-1185">Reference proteome</keyword>
<dbReference type="CDD" id="cd07012">
    <property type="entry name" value="PBP2_Bug_TTT"/>
    <property type="match status" value="1"/>
</dbReference>
<dbReference type="PANTHER" id="PTHR42928">
    <property type="entry name" value="TRICARBOXYLATE-BINDING PROTEIN"/>
    <property type="match status" value="1"/>
</dbReference>
<name>A0ABN7ZG24_9BURK</name>
<evidence type="ECO:0000313" key="4">
    <source>
        <dbReference type="Proteomes" id="UP000706525"/>
    </source>
</evidence>
<dbReference type="InterPro" id="IPR005064">
    <property type="entry name" value="BUG"/>
</dbReference>
<evidence type="ECO:0000256" key="2">
    <source>
        <dbReference type="SAM" id="SignalP"/>
    </source>
</evidence>
<organism evidence="3 4">
    <name type="scientific">Cupriavidus pampae</name>
    <dbReference type="NCBI Taxonomy" id="659251"/>
    <lineage>
        <taxon>Bacteria</taxon>
        <taxon>Pseudomonadati</taxon>
        <taxon>Pseudomonadota</taxon>
        <taxon>Betaproteobacteria</taxon>
        <taxon>Burkholderiales</taxon>
        <taxon>Burkholderiaceae</taxon>
        <taxon>Cupriavidus</taxon>
    </lineage>
</organism>
<dbReference type="EMBL" id="CAJZAG010000011">
    <property type="protein sequence ID" value="CAG9183251.1"/>
    <property type="molecule type" value="Genomic_DNA"/>
</dbReference>
<dbReference type="PANTHER" id="PTHR42928:SF5">
    <property type="entry name" value="BLR1237 PROTEIN"/>
    <property type="match status" value="1"/>
</dbReference>
<reference evidence="3 4" key="1">
    <citation type="submission" date="2021-08" db="EMBL/GenBank/DDBJ databases">
        <authorList>
            <person name="Peeters C."/>
        </authorList>
    </citation>
    <scope>NUCLEOTIDE SEQUENCE [LARGE SCALE GENOMIC DNA]</scope>
    <source>
        <strain evidence="3 4">LMG 32289</strain>
    </source>
</reference>
<dbReference type="SUPFAM" id="SSF53850">
    <property type="entry name" value="Periplasmic binding protein-like II"/>
    <property type="match status" value="1"/>
</dbReference>
<sequence>MSIKTDATRLPRAARTAFLSRSLRSTLSSAGLFTALLTTALVSAPAAYAADAWPSKPIKVIVPYTPGGSTDTVSRVVFEKVAQSLGQPIIIENKPGANSTLGVGVAARSTPDGYTFVSILAAYSANMSLYSKLSYKPSDLVPVAEMAELPLFLFASKKLPVKTVGELVAYGKKHPDTLTFGSSGVGSSAHLTGERLAMESKVKMTHIPYNGSAPILPALVSGEVSVAFDPLLVPMPHVKSGKINALAVASAKRWPGEPNIPTMEEAGFPGFLMSSWTGLLAPAGTPQPIVDRMAKEIAAATASADVAKKLTDLGFVPVGGTSDEFRKLIERDTVRYAEIVKAGKISLD</sequence>
<accession>A0ABN7ZG24</accession>
<dbReference type="Proteomes" id="UP000706525">
    <property type="component" value="Unassembled WGS sequence"/>
</dbReference>
<comment type="caution">
    <text evidence="3">The sequence shown here is derived from an EMBL/GenBank/DDBJ whole genome shotgun (WGS) entry which is preliminary data.</text>
</comment>
<evidence type="ECO:0008006" key="5">
    <source>
        <dbReference type="Google" id="ProtNLM"/>
    </source>
</evidence>
<feature type="signal peptide" evidence="2">
    <location>
        <begin position="1"/>
        <end position="49"/>
    </location>
</feature>
<dbReference type="Gene3D" id="3.40.190.10">
    <property type="entry name" value="Periplasmic binding protein-like II"/>
    <property type="match status" value="1"/>
</dbReference>
<dbReference type="Pfam" id="PF03401">
    <property type="entry name" value="TctC"/>
    <property type="match status" value="1"/>
</dbReference>
<proteinExistence type="inferred from homology"/>